<reference evidence="1" key="1">
    <citation type="journal article" date="2023" name="G3 (Bethesda)">
        <title>A reference genome for the long-term kleptoplast-retaining sea slug Elysia crispata morphotype clarki.</title>
        <authorList>
            <person name="Eastman K.E."/>
            <person name="Pendleton A.L."/>
            <person name="Shaikh M.A."/>
            <person name="Suttiyut T."/>
            <person name="Ogas R."/>
            <person name="Tomko P."/>
            <person name="Gavelis G."/>
            <person name="Widhalm J.R."/>
            <person name="Wisecaver J.H."/>
        </authorList>
    </citation>
    <scope>NUCLEOTIDE SEQUENCE</scope>
    <source>
        <strain evidence="1">ECLA1</strain>
    </source>
</reference>
<accession>A0AAE1AF88</accession>
<dbReference type="Proteomes" id="UP001283361">
    <property type="component" value="Unassembled WGS sequence"/>
</dbReference>
<evidence type="ECO:0000313" key="1">
    <source>
        <dbReference type="EMBL" id="KAK3786800.1"/>
    </source>
</evidence>
<organism evidence="1 2">
    <name type="scientific">Elysia crispata</name>
    <name type="common">lettuce slug</name>
    <dbReference type="NCBI Taxonomy" id="231223"/>
    <lineage>
        <taxon>Eukaryota</taxon>
        <taxon>Metazoa</taxon>
        <taxon>Spiralia</taxon>
        <taxon>Lophotrochozoa</taxon>
        <taxon>Mollusca</taxon>
        <taxon>Gastropoda</taxon>
        <taxon>Heterobranchia</taxon>
        <taxon>Euthyneura</taxon>
        <taxon>Panpulmonata</taxon>
        <taxon>Sacoglossa</taxon>
        <taxon>Placobranchoidea</taxon>
        <taxon>Plakobranchidae</taxon>
        <taxon>Elysia</taxon>
    </lineage>
</organism>
<evidence type="ECO:0000313" key="2">
    <source>
        <dbReference type="Proteomes" id="UP001283361"/>
    </source>
</evidence>
<proteinExistence type="predicted"/>
<name>A0AAE1AF88_9GAST</name>
<dbReference type="EMBL" id="JAWDGP010001944">
    <property type="protein sequence ID" value="KAK3786800.1"/>
    <property type="molecule type" value="Genomic_DNA"/>
</dbReference>
<dbReference type="AlphaFoldDB" id="A0AAE1AF88"/>
<sequence length="167" mass="18856">MVSGHLISFGQSKCCSIEEFLTKLFLQRLYLGLRSYRSLQSPLLSLELSVFTVSTSIARVIGLARDVYSSKSHSVLRVASATMRLASLSRYMEEPAPARHSRQRIRFCDDPWLGVSGLYYLYMWWIGERGREARESLSQVIYPGSLSAGQLQEVTSSKLHLVFVTLA</sequence>
<gene>
    <name evidence="1" type="ORF">RRG08_061351</name>
</gene>
<keyword evidence="2" id="KW-1185">Reference proteome</keyword>
<protein>
    <submittedName>
        <fullName evidence="1">Uncharacterized protein</fullName>
    </submittedName>
</protein>
<comment type="caution">
    <text evidence="1">The sequence shown here is derived from an EMBL/GenBank/DDBJ whole genome shotgun (WGS) entry which is preliminary data.</text>
</comment>